<dbReference type="KEGG" id="cyn:Cyan7425_3136"/>
<dbReference type="AlphaFoldDB" id="B8HMZ5"/>
<organism evidence="2">
    <name type="scientific">Cyanothece sp. (strain PCC 7425 / ATCC 29141)</name>
    <dbReference type="NCBI Taxonomy" id="395961"/>
    <lineage>
        <taxon>Bacteria</taxon>
        <taxon>Bacillati</taxon>
        <taxon>Cyanobacteriota</taxon>
        <taxon>Cyanophyceae</taxon>
        <taxon>Gomontiellales</taxon>
        <taxon>Cyanothecaceae</taxon>
        <taxon>Cyanothece</taxon>
    </lineage>
</organism>
<dbReference type="PANTHER" id="PTHR46246:SF1">
    <property type="entry name" value="GUANOSINE-3',5'-BIS(DIPHOSPHATE) 3'-PYROPHOSPHOHYDROLASE MESH1"/>
    <property type="match status" value="1"/>
</dbReference>
<sequence length="226" mass="25692">MFTMRYNEALEYTAWLHRHQPRKGTETPYISHLVAVSMIAQEYGADEDEAIAALLHDAVEDQGGVDTLNKIREKFGDRVAEIVEGCSDSVADTTQGEEKLPWKDRKQAYIDHIASASPSVRLVSAADKLHNAMCIVRDYDTLGYKLWEKFKGGREGTVWYYRSLVDAIKNKKSPKLLRRLIGRLDGVVSLIEYIAETGKNSTERLRDHAEAMRDHAESIKSPFENY</sequence>
<name>B8HMZ5_CYAP4</name>
<dbReference type="PANTHER" id="PTHR46246">
    <property type="entry name" value="GUANOSINE-3',5'-BIS(DIPHOSPHATE) 3'-PYROPHOSPHOHYDROLASE MESH1"/>
    <property type="match status" value="1"/>
</dbReference>
<dbReference type="STRING" id="395961.Cyan7425_3136"/>
<protein>
    <submittedName>
        <fullName evidence="2">Metal dependent phosphohydrolase</fullName>
    </submittedName>
</protein>
<dbReference type="InterPro" id="IPR003607">
    <property type="entry name" value="HD/PDEase_dom"/>
</dbReference>
<dbReference type="SUPFAM" id="SSF109604">
    <property type="entry name" value="HD-domain/PDEase-like"/>
    <property type="match status" value="1"/>
</dbReference>
<dbReference type="Gene3D" id="1.10.3210.10">
    <property type="entry name" value="Hypothetical protein af1432"/>
    <property type="match status" value="1"/>
</dbReference>
<dbReference type="SMART" id="SM00471">
    <property type="entry name" value="HDc"/>
    <property type="match status" value="1"/>
</dbReference>
<dbReference type="eggNOG" id="COG0317">
    <property type="taxonomic scope" value="Bacteria"/>
</dbReference>
<dbReference type="OrthoDB" id="9802385at2"/>
<proteinExistence type="predicted"/>
<dbReference type="EMBL" id="CP001344">
    <property type="protein sequence ID" value="ACL45464.1"/>
    <property type="molecule type" value="Genomic_DNA"/>
</dbReference>
<feature type="domain" description="HD/PDEase" evidence="1">
    <location>
        <begin position="25"/>
        <end position="141"/>
    </location>
</feature>
<evidence type="ECO:0000259" key="1">
    <source>
        <dbReference type="SMART" id="SM00471"/>
    </source>
</evidence>
<dbReference type="GO" id="GO:0008893">
    <property type="term" value="F:guanosine-3',5'-bis(diphosphate) 3'-diphosphatase activity"/>
    <property type="evidence" value="ECO:0007669"/>
    <property type="project" value="TreeGrafter"/>
</dbReference>
<accession>B8HMZ5</accession>
<dbReference type="InterPro" id="IPR052194">
    <property type="entry name" value="MESH1"/>
</dbReference>
<reference evidence="2" key="1">
    <citation type="submission" date="2009-01" db="EMBL/GenBank/DDBJ databases">
        <title>Complete sequence of chromosome Cyanothece sp. PCC 7425.</title>
        <authorList>
            <consortium name="US DOE Joint Genome Institute"/>
            <person name="Lucas S."/>
            <person name="Copeland A."/>
            <person name="Lapidus A."/>
            <person name="Glavina del Rio T."/>
            <person name="Dalin E."/>
            <person name="Tice H."/>
            <person name="Bruce D."/>
            <person name="Goodwin L."/>
            <person name="Pitluck S."/>
            <person name="Sims D."/>
            <person name="Meineke L."/>
            <person name="Brettin T."/>
            <person name="Detter J.C."/>
            <person name="Han C."/>
            <person name="Larimer F."/>
            <person name="Land M."/>
            <person name="Hauser L."/>
            <person name="Kyrpides N."/>
            <person name="Ovchinnikova G."/>
            <person name="Liberton M."/>
            <person name="Stoeckel J."/>
            <person name="Banerjee A."/>
            <person name="Singh A."/>
            <person name="Page L."/>
            <person name="Sato H."/>
            <person name="Zhao L."/>
            <person name="Sherman L."/>
            <person name="Pakrasi H."/>
            <person name="Richardson P."/>
        </authorList>
    </citation>
    <scope>NUCLEOTIDE SEQUENCE</scope>
    <source>
        <strain evidence="2">PCC 7425</strain>
    </source>
</reference>
<dbReference type="Pfam" id="PF13328">
    <property type="entry name" value="HD_4"/>
    <property type="match status" value="1"/>
</dbReference>
<gene>
    <name evidence="2" type="ordered locus">Cyan7425_3136</name>
</gene>
<evidence type="ECO:0000313" key="2">
    <source>
        <dbReference type="EMBL" id="ACL45464.1"/>
    </source>
</evidence>
<keyword evidence="2" id="KW-0378">Hydrolase</keyword>
<dbReference type="HOGENOM" id="CLU_084517_2_1_3"/>